<organism evidence="2 3">
    <name type="scientific">Methylobacterium crusticola</name>
    <dbReference type="NCBI Taxonomy" id="1697972"/>
    <lineage>
        <taxon>Bacteria</taxon>
        <taxon>Pseudomonadati</taxon>
        <taxon>Pseudomonadota</taxon>
        <taxon>Alphaproteobacteria</taxon>
        <taxon>Hyphomicrobiales</taxon>
        <taxon>Methylobacteriaceae</taxon>
        <taxon>Methylobacterium</taxon>
    </lineage>
</organism>
<feature type="chain" id="PRO_5046101943" description="Esterase" evidence="1">
    <location>
        <begin position="23"/>
        <end position="341"/>
    </location>
</feature>
<evidence type="ECO:0008006" key="4">
    <source>
        <dbReference type="Google" id="ProtNLM"/>
    </source>
</evidence>
<gene>
    <name evidence="2" type="ORF">OPKNFCMD_1070</name>
</gene>
<proteinExistence type="predicted"/>
<dbReference type="InterPro" id="IPR050228">
    <property type="entry name" value="Carboxylesterase_BioH"/>
</dbReference>
<reference evidence="2" key="1">
    <citation type="journal article" date="2021" name="Front. Microbiol.">
        <title>Comprehensive Comparative Genomics and Phenotyping of Methylobacterium Species.</title>
        <authorList>
            <person name="Alessa O."/>
            <person name="Ogura Y."/>
            <person name="Fujitani Y."/>
            <person name="Takami H."/>
            <person name="Hayashi T."/>
            <person name="Sahin N."/>
            <person name="Tani A."/>
        </authorList>
    </citation>
    <scope>NUCLEOTIDE SEQUENCE</scope>
    <source>
        <strain evidence="2">KCTC 52305</strain>
    </source>
</reference>
<dbReference type="PANTHER" id="PTHR43194">
    <property type="entry name" value="HYDROLASE ALPHA/BETA FOLD FAMILY"/>
    <property type="match status" value="1"/>
</dbReference>
<keyword evidence="3" id="KW-1185">Reference proteome</keyword>
<dbReference type="CDD" id="cd12808">
    <property type="entry name" value="Esterase_713_like-1"/>
    <property type="match status" value="1"/>
</dbReference>
<dbReference type="InterPro" id="IPR029058">
    <property type="entry name" value="AB_hydrolase_fold"/>
</dbReference>
<evidence type="ECO:0000313" key="2">
    <source>
        <dbReference type="EMBL" id="GJD48352.1"/>
    </source>
</evidence>
<comment type="caution">
    <text evidence="2">The sequence shown here is derived from an EMBL/GenBank/DDBJ whole genome shotgun (WGS) entry which is preliminary data.</text>
</comment>
<name>A0ABQ4QUT9_9HYPH</name>
<sequence>MRPAMAILCATAAAVLSGAAEAQVLKEFGSFHVGGRQASLSGYPVTESVFTQGAPPTRVDPNGDFEVEQMYVQYLIPEPQRARYPLLMWHGGGLTGVTWDTKPDGQPGFMQYFFRAGHPVYVSDAVERGRASWARYPEIYKTPPFFRTKKEAWEQFRIGPAYATDPARRVATPGGRFPVQAFDQFAKQFVPRWTSNDAITQRAYDALVEKVGPSVVMVHSQAGNFGFRAALNAPGTVKGLIALEPAGAPAPGPELDRLTAIPMLIVWGDNIGSEPVWVRQQPFSLAFAADLKARGGDVEVIELPKVGITGNDHMIMMDTNSDQVAGLIEDWMRRKGLLRER</sequence>
<dbReference type="Gene3D" id="3.40.50.1820">
    <property type="entry name" value="alpha/beta hydrolase"/>
    <property type="match status" value="1"/>
</dbReference>
<evidence type="ECO:0000313" key="3">
    <source>
        <dbReference type="Proteomes" id="UP001055167"/>
    </source>
</evidence>
<dbReference type="RefSeq" id="WP_128565117.1">
    <property type="nucleotide sequence ID" value="NZ_BPQH01000003.1"/>
</dbReference>
<feature type="signal peptide" evidence="1">
    <location>
        <begin position="1"/>
        <end position="22"/>
    </location>
</feature>
<keyword evidence="1" id="KW-0732">Signal</keyword>
<dbReference type="PANTHER" id="PTHR43194:SF5">
    <property type="entry name" value="PIMELOYL-[ACYL-CARRIER PROTEIN] METHYL ESTER ESTERASE"/>
    <property type="match status" value="1"/>
</dbReference>
<dbReference type="EMBL" id="BPQH01000003">
    <property type="protein sequence ID" value="GJD48352.1"/>
    <property type="molecule type" value="Genomic_DNA"/>
</dbReference>
<dbReference type="Proteomes" id="UP001055167">
    <property type="component" value="Unassembled WGS sequence"/>
</dbReference>
<protein>
    <recommendedName>
        <fullName evidence="4">Esterase</fullName>
    </recommendedName>
</protein>
<reference evidence="2" key="2">
    <citation type="submission" date="2021-08" db="EMBL/GenBank/DDBJ databases">
        <authorList>
            <person name="Tani A."/>
            <person name="Ola A."/>
            <person name="Ogura Y."/>
            <person name="Katsura K."/>
            <person name="Hayashi T."/>
        </authorList>
    </citation>
    <scope>NUCLEOTIDE SEQUENCE</scope>
    <source>
        <strain evidence="2">KCTC 52305</strain>
    </source>
</reference>
<evidence type="ECO:0000256" key="1">
    <source>
        <dbReference type="SAM" id="SignalP"/>
    </source>
</evidence>
<dbReference type="SUPFAM" id="SSF53474">
    <property type="entry name" value="alpha/beta-Hydrolases"/>
    <property type="match status" value="1"/>
</dbReference>
<accession>A0ABQ4QUT9</accession>